<keyword evidence="3" id="KW-1185">Reference proteome</keyword>
<accession>A0A543B0A7</accession>
<dbReference type="InterPro" id="IPR036894">
    <property type="entry name" value="YbaB-like_sf"/>
</dbReference>
<feature type="region of interest" description="Disordered" evidence="1">
    <location>
        <begin position="108"/>
        <end position="129"/>
    </location>
</feature>
<protein>
    <submittedName>
        <fullName evidence="2">YbaB/EbfC DNA-binding family protein</fullName>
    </submittedName>
</protein>
<keyword evidence="2" id="KW-0238">DNA-binding</keyword>
<dbReference type="OrthoDB" id="3625992at2"/>
<dbReference type="RefSeq" id="WP_142042411.1">
    <property type="nucleotide sequence ID" value="NZ_JBHTGS010000004.1"/>
</dbReference>
<evidence type="ECO:0000313" key="3">
    <source>
        <dbReference type="Proteomes" id="UP000317043"/>
    </source>
</evidence>
<name>A0A543B0A7_9ACTN</name>
<dbReference type="EMBL" id="VFOW01000001">
    <property type="protein sequence ID" value="TQL78254.1"/>
    <property type="molecule type" value="Genomic_DNA"/>
</dbReference>
<dbReference type="InterPro" id="IPR004401">
    <property type="entry name" value="YbaB/EbfC"/>
</dbReference>
<evidence type="ECO:0000256" key="1">
    <source>
        <dbReference type="SAM" id="MobiDB-lite"/>
    </source>
</evidence>
<dbReference type="InParanoid" id="A0A543B0A7"/>
<dbReference type="GO" id="GO:0003677">
    <property type="term" value="F:DNA binding"/>
    <property type="evidence" value="ECO:0007669"/>
    <property type="project" value="UniProtKB-KW"/>
</dbReference>
<gene>
    <name evidence="2" type="ORF">FB566_3837</name>
</gene>
<dbReference type="Proteomes" id="UP000317043">
    <property type="component" value="Unassembled WGS sequence"/>
</dbReference>
<dbReference type="Pfam" id="PF02575">
    <property type="entry name" value="YbaB_DNA_bd"/>
    <property type="match status" value="1"/>
</dbReference>
<dbReference type="Gene3D" id="3.30.1310.10">
    <property type="entry name" value="Nucleoid-associated protein YbaB-like domain"/>
    <property type="match status" value="1"/>
</dbReference>
<reference evidence="2 3" key="1">
    <citation type="submission" date="2019-06" db="EMBL/GenBank/DDBJ databases">
        <title>Sequencing the genomes of 1000 actinobacteria strains.</title>
        <authorList>
            <person name="Klenk H.-P."/>
        </authorList>
    </citation>
    <scope>NUCLEOTIDE SEQUENCE [LARGE SCALE GENOMIC DNA]</scope>
    <source>
        <strain evidence="2 3">DSM 45928</strain>
    </source>
</reference>
<comment type="caution">
    <text evidence="2">The sequence shown here is derived from an EMBL/GenBank/DDBJ whole genome shotgun (WGS) entry which is preliminary data.</text>
</comment>
<sequence length="129" mass="14639">MNHVTNEKLTAMRELHQRAEAAWCTVEGGNGRVRLSVGQAGELTELWLHPDVSRLEAHEITDLIMDNYRLATERMRAKVLERFKAVYGVAWTMPDLIRGDVDPARLLESLSKTPVENERPPHRRSPGNG</sequence>
<evidence type="ECO:0000313" key="2">
    <source>
        <dbReference type="EMBL" id="TQL78254.1"/>
    </source>
</evidence>
<organism evidence="2 3">
    <name type="scientific">Stackebrandtia endophytica</name>
    <dbReference type="NCBI Taxonomy" id="1496996"/>
    <lineage>
        <taxon>Bacteria</taxon>
        <taxon>Bacillati</taxon>
        <taxon>Actinomycetota</taxon>
        <taxon>Actinomycetes</taxon>
        <taxon>Glycomycetales</taxon>
        <taxon>Glycomycetaceae</taxon>
        <taxon>Stackebrandtia</taxon>
    </lineage>
</organism>
<proteinExistence type="predicted"/>
<dbReference type="AlphaFoldDB" id="A0A543B0A7"/>